<keyword evidence="1" id="KW-0732">Signal</keyword>
<evidence type="ECO:0000313" key="5">
    <source>
        <dbReference type="Proteomes" id="UP000045840"/>
    </source>
</evidence>
<gene>
    <name evidence="2" type="ORF">ERS008529_00863</name>
    <name evidence="3" type="ORF">ERS137968_02382</name>
</gene>
<dbReference type="EMBL" id="CWJL01000010">
    <property type="protein sequence ID" value="CRY67310.1"/>
    <property type="molecule type" value="Genomic_DNA"/>
</dbReference>
<dbReference type="Proteomes" id="UP000044625">
    <property type="component" value="Unassembled WGS sequence"/>
</dbReference>
<dbReference type="EMBL" id="CQAZ01000005">
    <property type="protein sequence ID" value="CNH28764.1"/>
    <property type="molecule type" value="Genomic_DNA"/>
</dbReference>
<feature type="signal peptide" evidence="1">
    <location>
        <begin position="1"/>
        <end position="20"/>
    </location>
</feature>
<evidence type="ECO:0008006" key="6">
    <source>
        <dbReference type="Google" id="ProtNLM"/>
    </source>
</evidence>
<evidence type="ECO:0000313" key="2">
    <source>
        <dbReference type="EMBL" id="CNH28764.1"/>
    </source>
</evidence>
<dbReference type="AlphaFoldDB" id="A0A0T9NTD6"/>
<keyword evidence="4" id="KW-1185">Reference proteome</keyword>
<dbReference type="OrthoDB" id="5679412at2"/>
<evidence type="ECO:0000313" key="3">
    <source>
        <dbReference type="EMBL" id="CRY67310.1"/>
    </source>
</evidence>
<evidence type="ECO:0000256" key="1">
    <source>
        <dbReference type="SAM" id="SignalP"/>
    </source>
</evidence>
<protein>
    <recommendedName>
        <fullName evidence="6">Lipoprotein</fullName>
    </recommendedName>
</protein>
<reference evidence="2" key="1">
    <citation type="submission" date="2015-03" db="EMBL/GenBank/DDBJ databases">
        <authorList>
            <person name="Murphy D."/>
        </authorList>
    </citation>
    <scope>NUCLEOTIDE SEQUENCE [LARGE SCALE GENOMIC DNA]</scope>
    <source>
        <strain evidence="2">A125KOH2</strain>
    </source>
</reference>
<name>A0A0T9NTD6_9GAMM</name>
<reference evidence="5" key="2">
    <citation type="submission" date="2015-03" db="EMBL/GenBank/DDBJ databases">
        <authorList>
            <consortium name="Pathogen Informatics"/>
        </authorList>
    </citation>
    <scope>NUCLEOTIDE SEQUENCE [LARGE SCALE GENOMIC DNA]</scope>
    <source>
        <strain evidence="5">A125KOH2</strain>
    </source>
</reference>
<organism evidence="2 5">
    <name type="scientific">Yersinia pekkanenii</name>
    <dbReference type="NCBI Taxonomy" id="1288385"/>
    <lineage>
        <taxon>Bacteria</taxon>
        <taxon>Pseudomonadati</taxon>
        <taxon>Pseudomonadota</taxon>
        <taxon>Gammaproteobacteria</taxon>
        <taxon>Enterobacterales</taxon>
        <taxon>Yersiniaceae</taxon>
        <taxon>Yersinia</taxon>
    </lineage>
</organism>
<dbReference type="STRING" id="1288385.ERS137968_02382"/>
<dbReference type="RefSeq" id="WP_049610321.1">
    <property type="nucleotide sequence ID" value="NZ_CAWMMU010000010.1"/>
</dbReference>
<reference evidence="3 4" key="3">
    <citation type="submission" date="2015-03" db="EMBL/GenBank/DDBJ databases">
        <authorList>
            <consortium name="Pathogen Informatics"/>
            <person name="Murphy D."/>
        </authorList>
    </citation>
    <scope>NUCLEOTIDE SEQUENCE [LARGE SCALE GENOMIC DNA]</scope>
    <source>
        <strain evidence="4">type strain: CIP110230</strain>
        <strain evidence="3">Type strain: CIP110230</strain>
    </source>
</reference>
<dbReference type="Proteomes" id="UP000045840">
    <property type="component" value="Unassembled WGS sequence"/>
</dbReference>
<sequence length="149" mass="16744">MKIKNIIFYSLLIVNSSAFADSKAVGNESILIQGALKDGYQAQRNLAFGYKSGKVVSTGATDTPKNEVKACAWRKILLIANPNKIDASDPINERADCRNLDFKEDENVWHIVHQYLPMIDQMKVKGKYMAKHDDEKVKSEDIEIIDIDG</sequence>
<feature type="chain" id="PRO_5006694101" description="Lipoprotein" evidence="1">
    <location>
        <begin position="21"/>
        <end position="149"/>
    </location>
</feature>
<proteinExistence type="predicted"/>
<evidence type="ECO:0000313" key="4">
    <source>
        <dbReference type="Proteomes" id="UP000044625"/>
    </source>
</evidence>
<accession>A0A0T9NTD6</accession>